<dbReference type="EMBL" id="AP024597">
    <property type="protein sequence ID" value="BCU70873.1"/>
    <property type="molecule type" value="Genomic_DNA"/>
</dbReference>
<dbReference type="Proteomes" id="UP000825123">
    <property type="component" value="Chromosome"/>
</dbReference>
<dbReference type="KEGG" id="csty:KN1_21700"/>
<dbReference type="GeneID" id="66163901"/>
<reference evidence="2 3" key="1">
    <citation type="submission" date="2021-04" db="EMBL/GenBank/DDBJ databases">
        <title>Complete genome sequence of Stygiolobus sp. KN-1.</title>
        <authorList>
            <person name="Nakamura K."/>
            <person name="Sakai H."/>
            <person name="Kurosawa N."/>
        </authorList>
    </citation>
    <scope>NUCLEOTIDE SEQUENCE [LARGE SCALE GENOMIC DNA]</scope>
    <source>
        <strain evidence="2 3">KN-1</strain>
    </source>
</reference>
<evidence type="ECO:0000313" key="2">
    <source>
        <dbReference type="EMBL" id="BCU70873.1"/>
    </source>
</evidence>
<evidence type="ECO:0000313" key="3">
    <source>
        <dbReference type="Proteomes" id="UP000825123"/>
    </source>
</evidence>
<sequence>MLRDKDPLNISNNSRAPSNTGPQLSISGHVSKRTGQVELNTTSTLMLVIQNISLSNGSMSAFVSNLNSKLINTSSNKIKGKVYVKFNNPKCFVQLYTDKGVFSEVIDNK</sequence>
<dbReference type="RefSeq" id="WP_221287547.1">
    <property type="nucleotide sequence ID" value="NZ_AP024597.1"/>
</dbReference>
<dbReference type="AlphaFoldDB" id="A0A8D5ZGE7"/>
<keyword evidence="3" id="KW-1185">Reference proteome</keyword>
<proteinExistence type="predicted"/>
<name>A0A8D5ZGE7_9CREN</name>
<organism evidence="2 3">
    <name type="scientific">Stygiolobus caldivivus</name>
    <dbReference type="NCBI Taxonomy" id="2824673"/>
    <lineage>
        <taxon>Archaea</taxon>
        <taxon>Thermoproteota</taxon>
        <taxon>Thermoprotei</taxon>
        <taxon>Sulfolobales</taxon>
        <taxon>Sulfolobaceae</taxon>
        <taxon>Stygiolobus</taxon>
    </lineage>
</organism>
<feature type="region of interest" description="Disordered" evidence="1">
    <location>
        <begin position="1"/>
        <end position="31"/>
    </location>
</feature>
<accession>A0A8D5ZGE7</accession>
<feature type="compositionally biased region" description="Polar residues" evidence="1">
    <location>
        <begin position="9"/>
        <end position="31"/>
    </location>
</feature>
<gene>
    <name evidence="2" type="ORF">KN1_21700</name>
</gene>
<protein>
    <submittedName>
        <fullName evidence="2">Uncharacterized protein</fullName>
    </submittedName>
</protein>
<evidence type="ECO:0000256" key="1">
    <source>
        <dbReference type="SAM" id="MobiDB-lite"/>
    </source>
</evidence>